<gene>
    <name evidence="3" type="ORF">AB1Y20_007437</name>
</gene>
<sequence length="2849" mass="300175">MSNDATPTAAHDQLLSFLRSFHDRCYVVNQVAALNSRRDYVQLELKDSMKTKSCDTFSEETAIADAASESDAHTSLLHEERSSNGRIAAGRFDTALLAESRAPFHGDVVHTAIASLSASSSYALAKTRPSRTATSSRAAIVAAAIAAAAIATAAIAAAAIAPTAIAAAAITTAAITTAAFSTAAIAAAAIAAAAFSTVAIAAAAIAAAIAPAARAAASVSGAACAPILLSVAINEHRRLVLPAVAEPRVWHAAGLHPAVSLAQMWQWLMLGRGSADRRDRVYLAFTGTDEDGSPYVQPLPSAAMRAEGLASASCDAAPLASSSHRFLASCEATVSESAFPPPGGADVLLGVDFRVSELAHNQTYALNATNGSALPQLKLHAPPYWYSREMRSTHQTKQAWPLAVVIPAVATVVTAPTHPVYVGEPFEVLVYNAAEYIAPPLHAFAFSCSYSASVVEFVGHEVNPQYTGWSVASSPGLITLRTSGSSRSPALDGFFWLFTLRFRFVTGVAACCEGIGTDTTIRVQRNEGTGVGTNPVKMSDGSAGNGVTVVFDVRNTADSGVSSSVHMAIRMPRDVGMVLLPDWADERAHTWPFFNQPIFTNEEATRGFRGLVLNDNDLHRLSLADSVSEANLTSCEQGTTSSSYLVFQHNGQCNVTIAPHARAGLSSSNTSVADFLPSSSPPVLYGRAAGVASISLHRGSAIRHAMSVSDQLVAVVSARAHIVTQVTWLEQRFAAPTALNASLLLEAEFARRPAGTTRGHYGYLFLDVAFSDGHVEEVLAEETSVVSPSPSVIAVPVGGVDDHAGSASLAMYNFVEENEAGQWMVTLSRTAVSGCVELEAHVNRCGARLASAVAAVDIRLPAPVSVTCTVLATRLAPLNDAAAYTPFGLPTSSEIAVRVDFDDGTHVDTYASEEGVVLYTDDASCATVSDARLQVSEGATCTLAAAHVNATIGGAFFQAHDVVQVVWLTSIETSVQLYPPYAENEFSHTLVLYPLPGSAGHERAMLRTTGRLLDGTWREVTEAMTYASTNATVALVEGGAGLALVTTPSAAEGVATFGASIDEYLRDVQWRRTTHAVAVSGATVLVNSTPPSRNLSASAWEGVPHTLSGVPNATWLTTLTLSYTRGSPPARVHLADVAERSRGWFDAASVVQYSSDHPHLVRVGEHTGVLQLLDNHFAPITLRARVCPNAPHELLVHTFANLRAAPEDVDLSTGDSLATLSQETFGPFYLADASMPSLRLHVSVRPHDTYHFLRSAQLTVALPAGLTAVGASFTQASGGGGSPAHFDIATSAGVIDERTMGMTLVFTADAAASGEVYFGYWQLAPPSRAGLLGGVEVTIVEMQSALTPSCTDESAPCMRTTAAPTRAIAGGGDVYVGGASGRRALASHAAARAGRPARRVAPIARAAGRRALSECAVAVYGDANGDCQLKGSDAVAILAMADKRVPFLDARNSDGSRVAVDPLAASPLSDWSKLQMNPQLNLVDHVVLADYRGAGDFRLGTPDITIGDALHVQQARTSPSLLELAQTTPPNAPILLVCAQATQFQKPFLHVSATCEPSLAPLPDLLVHLRLYVNDRANPGVTTAAAPASSRAFVQLVLTGTGDSGWSSGFAVTNGTIVTRKGGDTFAAPSGFEQGEWGGLPAGAVQHSVALEAAYDGARDAFVVRLRPIDYGSSATYYIAVGAHLALPGATTSCDDCNQAWLGLTLPPWGLPPGGEAWSVLPQGRSFDPVIGGVFSAIRSDPVRCEEASHPPFAPSAPLAPPPLPPSNDDSVQAVARLIQTALANASVRHITLPAGEHELNSTLEIGRNLTIEAETWGSTVLVGGGEENVVRITAGAVELIGLNVTSGNAQERRRLADGGHSANITSRRGGGVAVFGGVVVLTSCHVYANIAAQGGGLSVAAGTVAMRDCIVSGNVALLRDGGGGIFVHASFAGTLELLGCDVSDNVAASRFNNIVVRAPRGSVCTSSPIDFAYGVVACQKPSALQEYTVESASEDASTATTATTTAIAVTVVTSVASGIVAATAGTKVGLAVTSSATSEALAIGRGGQGFSSSTLILLSQVQSIKSLGLLSKELPPTLTEFSSTFSWGSMHFNLGVSIDGAANVPCDDVVSCPEEVVLTGTALYLHNLGMSAEELFVNNFIFDCAVLLGIAASHKALQFGLRRLNVASTEVSVAFPKFELVWLLASYEGLALAAAILCKHADQQSTARTAALLSLVAVTAFGLTFTLVWLVRFIRANVHRLTHAGSLEFKPTRSRVQIVRESSFSRTASGETSTLSMPSFGSPLHPSSQKRHSSQFAGSPTRASSPWRHAHPQVGSGGLLCKLSHAMGKPPVLRHMASSSAWWDSLAAHEKEELKTLSIQVAKSITHYGDWKVCNAGNARNERAKADAFLSGYGELFASYNNARSHRLMPNYLWFVVEMGETILKSVALEALVITLEAVTLALFLIQRPFTDKTMNLDVAVVKSLSLVSYITLGVSADPNAAHAVILSNQVALYWLIALQVVRQLHRILGLTFKISDALSAITRCFKDVRQRCRRGDLSPRKMGSKKGRAELRSTMAPVGVEASKSVLKLVTSLQKASTLFDLTIADKAEASVTSEEALEKAVEGALTTAAVLAVSSVRPTLEPQLQCLGLDWDDFLVLVEQLRDVDALQAELPRALVDTEGFLKEILLEVGGALAVKLATRMVKSKVKPLVEPQGHWSLLEPFIDSFDSLEELLQFAEDPERFVREKLLGAANAALKHAVQAFSERVGLPWPVVEAVVDEIDELKELQEAIADPEGFMLHVARGMGEAGVQLIRSRLKTVMHPMAIEGGIEWSTVESVIDDMSLQELVSTLGNRQNLLSILWVRQAL</sequence>
<comment type="caution">
    <text evidence="3">The sequence shown here is derived from an EMBL/GenBank/DDBJ whole genome shotgun (WGS) entry which is preliminary data.</text>
</comment>
<keyword evidence="2" id="KW-0472">Membrane</keyword>
<feature type="region of interest" description="Disordered" evidence="1">
    <location>
        <begin position="2262"/>
        <end position="2310"/>
    </location>
</feature>
<evidence type="ECO:0000256" key="2">
    <source>
        <dbReference type="SAM" id="Phobius"/>
    </source>
</evidence>
<proteinExistence type="predicted"/>
<accession>A0AB34IXS6</accession>
<dbReference type="Proteomes" id="UP001515480">
    <property type="component" value="Unassembled WGS sequence"/>
</dbReference>
<keyword evidence="4" id="KW-1185">Reference proteome</keyword>
<evidence type="ECO:0000313" key="3">
    <source>
        <dbReference type="EMBL" id="KAL1507829.1"/>
    </source>
</evidence>
<feature type="transmembrane region" description="Helical" evidence="2">
    <location>
        <begin position="138"/>
        <end position="171"/>
    </location>
</feature>
<feature type="compositionally biased region" description="Polar residues" evidence="1">
    <location>
        <begin position="2295"/>
        <end position="2305"/>
    </location>
</feature>
<evidence type="ECO:0000256" key="1">
    <source>
        <dbReference type="SAM" id="MobiDB-lite"/>
    </source>
</evidence>
<keyword evidence="2" id="KW-1133">Transmembrane helix</keyword>
<dbReference type="EMBL" id="JBGBPQ010000017">
    <property type="protein sequence ID" value="KAL1507829.1"/>
    <property type="molecule type" value="Genomic_DNA"/>
</dbReference>
<feature type="transmembrane region" description="Helical" evidence="2">
    <location>
        <begin position="2181"/>
        <end position="2199"/>
    </location>
</feature>
<dbReference type="SUPFAM" id="SSF51126">
    <property type="entry name" value="Pectin lyase-like"/>
    <property type="match status" value="1"/>
</dbReference>
<keyword evidence="2" id="KW-0812">Transmembrane</keyword>
<feature type="compositionally biased region" description="Polar residues" evidence="1">
    <location>
        <begin position="2262"/>
        <end position="2280"/>
    </location>
</feature>
<feature type="transmembrane region" description="Helical" evidence="2">
    <location>
        <begin position="2211"/>
        <end position="2232"/>
    </location>
</feature>
<feature type="region of interest" description="Disordered" evidence="1">
    <location>
        <begin position="1746"/>
        <end position="1768"/>
    </location>
</feature>
<feature type="compositionally biased region" description="Pro residues" evidence="1">
    <location>
        <begin position="1752"/>
        <end position="1766"/>
    </location>
</feature>
<reference evidence="3 4" key="1">
    <citation type="journal article" date="2024" name="Science">
        <title>Giant polyketide synthase enzymes in the biosynthesis of giant marine polyether toxins.</title>
        <authorList>
            <person name="Fallon T.R."/>
            <person name="Shende V.V."/>
            <person name="Wierzbicki I.H."/>
            <person name="Pendleton A.L."/>
            <person name="Watervoot N.F."/>
            <person name="Auber R.P."/>
            <person name="Gonzalez D.J."/>
            <person name="Wisecaver J.H."/>
            <person name="Moore B.S."/>
        </authorList>
    </citation>
    <scope>NUCLEOTIDE SEQUENCE [LARGE SCALE GENOMIC DNA]</scope>
    <source>
        <strain evidence="3 4">12B1</strain>
    </source>
</reference>
<protein>
    <submittedName>
        <fullName evidence="3">Uncharacterized protein</fullName>
    </submittedName>
</protein>
<feature type="transmembrane region" description="Helical" evidence="2">
    <location>
        <begin position="183"/>
        <end position="208"/>
    </location>
</feature>
<name>A0AB34IXS6_PRYPA</name>
<organism evidence="3 4">
    <name type="scientific">Prymnesium parvum</name>
    <name type="common">Toxic golden alga</name>
    <dbReference type="NCBI Taxonomy" id="97485"/>
    <lineage>
        <taxon>Eukaryota</taxon>
        <taxon>Haptista</taxon>
        <taxon>Haptophyta</taxon>
        <taxon>Prymnesiophyceae</taxon>
        <taxon>Prymnesiales</taxon>
        <taxon>Prymnesiaceae</taxon>
        <taxon>Prymnesium</taxon>
    </lineage>
</organism>
<dbReference type="InterPro" id="IPR011050">
    <property type="entry name" value="Pectin_lyase_fold/virulence"/>
</dbReference>
<evidence type="ECO:0000313" key="4">
    <source>
        <dbReference type="Proteomes" id="UP001515480"/>
    </source>
</evidence>